<name>A0A7I3ZS44_PHYPA</name>
<reference evidence="1 2" key="1">
    <citation type="journal article" date="2008" name="Science">
        <title>The Physcomitrella genome reveals evolutionary insights into the conquest of land by plants.</title>
        <authorList>
            <person name="Rensing S."/>
            <person name="Lang D."/>
            <person name="Zimmer A."/>
            <person name="Terry A."/>
            <person name="Salamov A."/>
            <person name="Shapiro H."/>
            <person name="Nishiyama T."/>
            <person name="Perroud P.-F."/>
            <person name="Lindquist E."/>
            <person name="Kamisugi Y."/>
            <person name="Tanahashi T."/>
            <person name="Sakakibara K."/>
            <person name="Fujita T."/>
            <person name="Oishi K."/>
            <person name="Shin-I T."/>
            <person name="Kuroki Y."/>
            <person name="Toyoda A."/>
            <person name="Suzuki Y."/>
            <person name="Hashimoto A."/>
            <person name="Yamaguchi K."/>
            <person name="Sugano A."/>
            <person name="Kohara Y."/>
            <person name="Fujiyama A."/>
            <person name="Anterola A."/>
            <person name="Aoki S."/>
            <person name="Ashton N."/>
            <person name="Barbazuk W.B."/>
            <person name="Barker E."/>
            <person name="Bennetzen J."/>
            <person name="Bezanilla M."/>
            <person name="Blankenship R."/>
            <person name="Cho S.H."/>
            <person name="Dutcher S."/>
            <person name="Estelle M."/>
            <person name="Fawcett J.A."/>
            <person name="Gundlach H."/>
            <person name="Hanada K."/>
            <person name="Heyl A."/>
            <person name="Hicks K.A."/>
            <person name="Hugh J."/>
            <person name="Lohr M."/>
            <person name="Mayer K."/>
            <person name="Melkozernov A."/>
            <person name="Murata T."/>
            <person name="Nelson D."/>
            <person name="Pils B."/>
            <person name="Prigge M."/>
            <person name="Reiss B."/>
            <person name="Renner T."/>
            <person name="Rombauts S."/>
            <person name="Rushton P."/>
            <person name="Sanderfoot A."/>
            <person name="Schween G."/>
            <person name="Shiu S.-H."/>
            <person name="Stueber K."/>
            <person name="Theodoulou F.L."/>
            <person name="Tu H."/>
            <person name="Van de Peer Y."/>
            <person name="Verrier P.J."/>
            <person name="Waters E."/>
            <person name="Wood A."/>
            <person name="Yang L."/>
            <person name="Cove D."/>
            <person name="Cuming A."/>
            <person name="Hasebe M."/>
            <person name="Lucas S."/>
            <person name="Mishler D.B."/>
            <person name="Reski R."/>
            <person name="Grigoriev I."/>
            <person name="Quatrano R.S."/>
            <person name="Boore J.L."/>
        </authorList>
    </citation>
    <scope>NUCLEOTIDE SEQUENCE [LARGE SCALE GENOMIC DNA]</scope>
    <source>
        <strain evidence="1 2">cv. Gransden 2004</strain>
    </source>
</reference>
<evidence type="ECO:0000313" key="1">
    <source>
        <dbReference type="EnsemblPlants" id="PAC:32973815.CDS.1"/>
    </source>
</evidence>
<dbReference type="InParanoid" id="A0A7I3ZS44"/>
<evidence type="ECO:0000313" key="2">
    <source>
        <dbReference type="Proteomes" id="UP000006727"/>
    </source>
</evidence>
<dbReference type="EnsemblPlants" id="Pp3c12_12310V3.1">
    <property type="protein sequence ID" value="PAC:32973815.CDS.1"/>
    <property type="gene ID" value="Pp3c12_12310"/>
</dbReference>
<dbReference type="Gramene" id="Pp3c12_12310V3.1">
    <property type="protein sequence ID" value="PAC:32973815.CDS.1"/>
    <property type="gene ID" value="Pp3c12_12310"/>
</dbReference>
<sequence>MRVAAPLRAPCSRRRSFVVSRLDFRIRSLGSQVVVLSWVIIDIVGFGRVVEILHGGQQLVRLDANCEMPLSYQLSWSSEAFHDCSNALRVVIRSFSFPDIDWREDHLLVFLPEERSANVVEVRSDRVLIASL</sequence>
<reference evidence="1" key="3">
    <citation type="submission" date="2020-12" db="UniProtKB">
        <authorList>
            <consortium name="EnsemblPlants"/>
        </authorList>
    </citation>
    <scope>IDENTIFICATION</scope>
</reference>
<organism evidence="1 2">
    <name type="scientific">Physcomitrium patens</name>
    <name type="common">Spreading-leaved earth moss</name>
    <name type="synonym">Physcomitrella patens</name>
    <dbReference type="NCBI Taxonomy" id="3218"/>
    <lineage>
        <taxon>Eukaryota</taxon>
        <taxon>Viridiplantae</taxon>
        <taxon>Streptophyta</taxon>
        <taxon>Embryophyta</taxon>
        <taxon>Bryophyta</taxon>
        <taxon>Bryophytina</taxon>
        <taxon>Bryopsida</taxon>
        <taxon>Funariidae</taxon>
        <taxon>Funariales</taxon>
        <taxon>Funariaceae</taxon>
        <taxon>Physcomitrium</taxon>
    </lineage>
</organism>
<protein>
    <submittedName>
        <fullName evidence="1">Uncharacterized protein</fullName>
    </submittedName>
</protein>
<dbReference type="Gramene" id="Pp3c12_12310V3.2">
    <property type="protein sequence ID" value="PAC:32973816.CDS.1"/>
    <property type="gene ID" value="Pp3c12_12310"/>
</dbReference>
<dbReference type="EnsemblPlants" id="Pp3c12_12310V3.2">
    <property type="protein sequence ID" value="PAC:32973816.CDS.1"/>
    <property type="gene ID" value="Pp3c12_12310"/>
</dbReference>
<dbReference type="AlphaFoldDB" id="A0A7I3ZS44"/>
<keyword evidence="2" id="KW-1185">Reference proteome</keyword>
<accession>A0A7I3ZS44</accession>
<dbReference type="Proteomes" id="UP000006727">
    <property type="component" value="Chromosome 12"/>
</dbReference>
<proteinExistence type="predicted"/>
<dbReference type="EMBL" id="ABEU02000012">
    <property type="status" value="NOT_ANNOTATED_CDS"/>
    <property type="molecule type" value="Genomic_DNA"/>
</dbReference>
<reference evidence="1 2" key="2">
    <citation type="journal article" date="2018" name="Plant J.">
        <title>The Physcomitrella patens chromosome-scale assembly reveals moss genome structure and evolution.</title>
        <authorList>
            <person name="Lang D."/>
            <person name="Ullrich K.K."/>
            <person name="Murat F."/>
            <person name="Fuchs J."/>
            <person name="Jenkins J."/>
            <person name="Haas F.B."/>
            <person name="Piednoel M."/>
            <person name="Gundlach H."/>
            <person name="Van Bel M."/>
            <person name="Meyberg R."/>
            <person name="Vives C."/>
            <person name="Morata J."/>
            <person name="Symeonidi A."/>
            <person name="Hiss M."/>
            <person name="Muchero W."/>
            <person name="Kamisugi Y."/>
            <person name="Saleh O."/>
            <person name="Blanc G."/>
            <person name="Decker E.L."/>
            <person name="van Gessel N."/>
            <person name="Grimwood J."/>
            <person name="Hayes R.D."/>
            <person name="Graham S.W."/>
            <person name="Gunter L.E."/>
            <person name="McDaniel S.F."/>
            <person name="Hoernstein S.N.W."/>
            <person name="Larsson A."/>
            <person name="Li F.W."/>
            <person name="Perroud P.F."/>
            <person name="Phillips J."/>
            <person name="Ranjan P."/>
            <person name="Rokshar D.S."/>
            <person name="Rothfels C.J."/>
            <person name="Schneider L."/>
            <person name="Shu S."/>
            <person name="Stevenson D.W."/>
            <person name="Thummler F."/>
            <person name="Tillich M."/>
            <person name="Villarreal Aguilar J.C."/>
            <person name="Widiez T."/>
            <person name="Wong G.K."/>
            <person name="Wymore A."/>
            <person name="Zhang Y."/>
            <person name="Zimmer A.D."/>
            <person name="Quatrano R.S."/>
            <person name="Mayer K.F.X."/>
            <person name="Goodstein D."/>
            <person name="Casacuberta J.M."/>
            <person name="Vandepoele K."/>
            <person name="Reski R."/>
            <person name="Cuming A.C."/>
            <person name="Tuskan G.A."/>
            <person name="Maumus F."/>
            <person name="Salse J."/>
            <person name="Schmutz J."/>
            <person name="Rensing S.A."/>
        </authorList>
    </citation>
    <scope>NUCLEOTIDE SEQUENCE [LARGE SCALE GENOMIC DNA]</scope>
    <source>
        <strain evidence="1 2">cv. Gransden 2004</strain>
    </source>
</reference>